<dbReference type="OMA" id="VICHICF"/>
<dbReference type="GeneID" id="112540814"/>
<organism evidence="2 3">
    <name type="scientific">Python bivittatus</name>
    <name type="common">Burmese python</name>
    <name type="synonym">Python molurus bivittatus</name>
    <dbReference type="NCBI Taxonomy" id="176946"/>
    <lineage>
        <taxon>Eukaryota</taxon>
        <taxon>Metazoa</taxon>
        <taxon>Chordata</taxon>
        <taxon>Craniata</taxon>
        <taxon>Vertebrata</taxon>
        <taxon>Euteleostomi</taxon>
        <taxon>Lepidosauria</taxon>
        <taxon>Squamata</taxon>
        <taxon>Bifurcata</taxon>
        <taxon>Unidentata</taxon>
        <taxon>Episquamata</taxon>
        <taxon>Toxicofera</taxon>
        <taxon>Serpentes</taxon>
        <taxon>Henophidia</taxon>
        <taxon>Pythonidae</taxon>
        <taxon>Python</taxon>
    </lineage>
</organism>
<accession>A0A9F5IZ07</accession>
<dbReference type="RefSeq" id="XP_025023384.1">
    <property type="nucleotide sequence ID" value="XM_025167616.1"/>
</dbReference>
<feature type="region of interest" description="Disordered" evidence="1">
    <location>
        <begin position="1"/>
        <end position="53"/>
    </location>
</feature>
<evidence type="ECO:0000313" key="3">
    <source>
        <dbReference type="RefSeq" id="XP_025023384.1"/>
    </source>
</evidence>
<reference evidence="3" key="1">
    <citation type="submission" date="2025-08" db="UniProtKB">
        <authorList>
            <consortium name="RefSeq"/>
        </authorList>
    </citation>
    <scope>IDENTIFICATION</scope>
    <source>
        <tissue evidence="3">Liver</tissue>
    </source>
</reference>
<name>A0A9F5IZ07_PYTBI</name>
<dbReference type="OrthoDB" id="660555at2759"/>
<gene>
    <name evidence="3" type="primary">LOC112540814</name>
</gene>
<proteinExistence type="predicted"/>
<keyword evidence="2" id="KW-1185">Reference proteome</keyword>
<evidence type="ECO:0000313" key="2">
    <source>
        <dbReference type="Proteomes" id="UP000695026"/>
    </source>
</evidence>
<sequence>MFELQLLRRPLSPKTEPEQYIPKRKCAKGVREKEEESGKELGDVDSQPPLPEKSQSISLCFPDYDLGIQIPSPLKRNFVIPAYLSGPPSFPMQNRRIPIRLRLPTLKEYSFHLPSDLIVSGVNMVVSSLHSVIPKSVPKKPFISQYNYEVFSSQLIAKEMKGPEKVATIFLTLDKPDRQLPRQEKSRKFMLDEEQIMLDEEKKMRSKEREMRKKSKSYEEVKQEMDLSESFVSGAGYRTECPIDKDNELVEKAKMVVLFCIMHRKTGLSLKVCPQKDKVSISWEYNVMSSSDLEVEEKEAVANSFKA</sequence>
<feature type="compositionally biased region" description="Basic and acidic residues" evidence="1">
    <location>
        <begin position="29"/>
        <end position="42"/>
    </location>
</feature>
<evidence type="ECO:0000256" key="1">
    <source>
        <dbReference type="SAM" id="MobiDB-lite"/>
    </source>
</evidence>
<dbReference type="Proteomes" id="UP000695026">
    <property type="component" value="Unplaced"/>
</dbReference>
<dbReference type="KEGG" id="pbi:112540814"/>
<dbReference type="AlphaFoldDB" id="A0A9F5IZ07"/>
<protein>
    <submittedName>
        <fullName evidence="3">Uncharacterized protein LOC112540814</fullName>
    </submittedName>
</protein>